<reference evidence="1 2" key="1">
    <citation type="submission" date="2021-10" db="EMBL/GenBank/DDBJ databases">
        <title>Draft genome of Aestuariibacter halophilus JC2043.</title>
        <authorList>
            <person name="Emsley S.A."/>
            <person name="Pfannmuller K.M."/>
            <person name="Ushijima B."/>
            <person name="Saw J.H."/>
            <person name="Videau P."/>
        </authorList>
    </citation>
    <scope>NUCLEOTIDE SEQUENCE [LARGE SCALE GENOMIC DNA]</scope>
    <source>
        <strain evidence="1 2">JC2043</strain>
    </source>
</reference>
<proteinExistence type="predicted"/>
<dbReference type="RefSeq" id="WP_229157478.1">
    <property type="nucleotide sequence ID" value="NZ_JAJEWP010000001.1"/>
</dbReference>
<protein>
    <submittedName>
        <fullName evidence="1">DUF3718 domain-containing protein</fullName>
    </submittedName>
</protein>
<gene>
    <name evidence="1" type="ORF">LJ739_04710</name>
</gene>
<dbReference type="Proteomes" id="UP001520878">
    <property type="component" value="Unassembled WGS sequence"/>
</dbReference>
<keyword evidence="2" id="KW-1185">Reference proteome</keyword>
<name>A0ABS8G5Z6_9ALTE</name>
<comment type="caution">
    <text evidence="1">The sequence shown here is derived from an EMBL/GenBank/DDBJ whole genome shotgun (WGS) entry which is preliminary data.</text>
</comment>
<organism evidence="1 2">
    <name type="scientific">Fluctibacter halophilus</name>
    <dbReference type="NCBI Taxonomy" id="226011"/>
    <lineage>
        <taxon>Bacteria</taxon>
        <taxon>Pseudomonadati</taxon>
        <taxon>Pseudomonadota</taxon>
        <taxon>Gammaproteobacteria</taxon>
        <taxon>Alteromonadales</taxon>
        <taxon>Alteromonadaceae</taxon>
        <taxon>Fluctibacter</taxon>
    </lineage>
</organism>
<sequence>MKRLLVMIGVCFMQNAMANSDGGKYHFVGDLRYADFCKAVVEDDVSMMRRALGRKIGTVAESRKGVLRLLTSDSGMTCNGRSLIDFTRQREAMAIHAYLQRMQ</sequence>
<evidence type="ECO:0000313" key="2">
    <source>
        <dbReference type="Proteomes" id="UP001520878"/>
    </source>
</evidence>
<accession>A0ABS8G5Z6</accession>
<evidence type="ECO:0000313" key="1">
    <source>
        <dbReference type="EMBL" id="MCC2615536.1"/>
    </source>
</evidence>
<dbReference type="EMBL" id="JAJEWP010000001">
    <property type="protein sequence ID" value="MCC2615536.1"/>
    <property type="molecule type" value="Genomic_DNA"/>
</dbReference>